<feature type="binding site" evidence="2">
    <location>
        <position position="72"/>
    </location>
    <ligand>
        <name>Cu cation</name>
        <dbReference type="ChEBI" id="CHEBI:23378"/>
    </ligand>
</feature>
<dbReference type="RefSeq" id="WP_135706753.1">
    <property type="nucleotide sequence ID" value="NZ_CP038636.1"/>
</dbReference>
<dbReference type="Proteomes" id="UP000295294">
    <property type="component" value="Plasmid unnamed1"/>
</dbReference>
<evidence type="ECO:0000313" key="5">
    <source>
        <dbReference type="Proteomes" id="UP000295294"/>
    </source>
</evidence>
<protein>
    <submittedName>
        <fullName evidence="4">SCO family protein</fullName>
    </submittedName>
</protein>
<geneLocation type="plasmid" evidence="4">
    <name>unnamed1</name>
</geneLocation>
<evidence type="ECO:0000256" key="1">
    <source>
        <dbReference type="ARBA" id="ARBA00010996"/>
    </source>
</evidence>
<keyword evidence="3" id="KW-1015">Disulfide bond</keyword>
<dbReference type="Gene3D" id="3.40.30.10">
    <property type="entry name" value="Glutaredoxin"/>
    <property type="match status" value="1"/>
</dbReference>
<dbReference type="OrthoDB" id="9180103at2"/>
<keyword evidence="2" id="KW-0186">Copper</keyword>
<evidence type="ECO:0000313" key="4">
    <source>
        <dbReference type="EMBL" id="QBY55512.1"/>
    </source>
</evidence>
<keyword evidence="2" id="KW-0479">Metal-binding</keyword>
<organism evidence="4 5">
    <name type="scientific">Cupriavidus oxalaticus</name>
    <dbReference type="NCBI Taxonomy" id="96344"/>
    <lineage>
        <taxon>Bacteria</taxon>
        <taxon>Pseudomonadati</taxon>
        <taxon>Pseudomonadota</taxon>
        <taxon>Betaproteobacteria</taxon>
        <taxon>Burkholderiales</taxon>
        <taxon>Burkholderiaceae</taxon>
        <taxon>Cupriavidus</taxon>
    </lineage>
</organism>
<dbReference type="GO" id="GO:0046872">
    <property type="term" value="F:metal ion binding"/>
    <property type="evidence" value="ECO:0007669"/>
    <property type="project" value="UniProtKB-KW"/>
</dbReference>
<evidence type="ECO:0000256" key="3">
    <source>
        <dbReference type="PIRSR" id="PIRSR603782-2"/>
    </source>
</evidence>
<dbReference type="EMBL" id="CP038636">
    <property type="protein sequence ID" value="QBY55512.1"/>
    <property type="molecule type" value="Genomic_DNA"/>
</dbReference>
<evidence type="ECO:0000256" key="2">
    <source>
        <dbReference type="PIRSR" id="PIRSR603782-1"/>
    </source>
</evidence>
<dbReference type="CDD" id="cd02968">
    <property type="entry name" value="SCO"/>
    <property type="match status" value="1"/>
</dbReference>
<dbReference type="SUPFAM" id="SSF52833">
    <property type="entry name" value="Thioredoxin-like"/>
    <property type="match status" value="1"/>
</dbReference>
<accession>A0A4V1BZJ2</accession>
<keyword evidence="4" id="KW-0614">Plasmid</keyword>
<reference evidence="4 5" key="1">
    <citation type="submission" date="2019-03" db="EMBL/GenBank/DDBJ databases">
        <title>Efficiently degradation of phenoxyalkanoic acid herbicides by Cupriavidus oxalaticus strain X32.</title>
        <authorList>
            <person name="Sheng X."/>
        </authorList>
    </citation>
    <scope>NUCLEOTIDE SEQUENCE [LARGE SCALE GENOMIC DNA]</scope>
    <source>
        <strain evidence="4 5">X32</strain>
        <plasmid evidence="4 5">unnamed1</plasmid>
    </source>
</reference>
<dbReference type="AlphaFoldDB" id="A0A4V1BZJ2"/>
<dbReference type="InterPro" id="IPR003782">
    <property type="entry name" value="SCO1/SenC"/>
</dbReference>
<gene>
    <name evidence="4" type="ORF">E0W60_31330</name>
</gene>
<name>A0A4V1BZJ2_9BURK</name>
<feature type="binding site" evidence="2">
    <location>
        <position position="76"/>
    </location>
    <ligand>
        <name>Cu cation</name>
        <dbReference type="ChEBI" id="CHEBI:23378"/>
    </ligand>
</feature>
<comment type="similarity">
    <text evidence="1">Belongs to the SCO1/2 family.</text>
</comment>
<dbReference type="Pfam" id="PF02630">
    <property type="entry name" value="SCO1-SenC"/>
    <property type="match status" value="1"/>
</dbReference>
<dbReference type="KEGG" id="cox:E0W60_31330"/>
<sequence length="194" mass="21246">MRWNRRAWLRGISGSILAIASRDMYAHVGIGPVNPPLAIPDTLVIDDGGQKRRLVKVLSGGVSAVQTMFTGCSSVCPLQGALFSAVQEAIPRLRSRYPVRLLSVSIDPLADTPDALRSWLKRYDAGPAWHAVTPRIGDVEAIRTALAGRAPSPDLDRHATQVYFFDKAARLCWRSTTLPPSEEVLRVLEHLAKA</sequence>
<feature type="disulfide bond" description="Redox-active" evidence="3">
    <location>
        <begin position="72"/>
        <end position="76"/>
    </location>
</feature>
<proteinExistence type="inferred from homology"/>
<dbReference type="InterPro" id="IPR036249">
    <property type="entry name" value="Thioredoxin-like_sf"/>
</dbReference>